<dbReference type="GO" id="GO:0008198">
    <property type="term" value="F:ferrous iron binding"/>
    <property type="evidence" value="ECO:0007669"/>
    <property type="project" value="TreeGrafter"/>
</dbReference>
<dbReference type="GO" id="GO:0035515">
    <property type="term" value="F:oxidative RNA demethylase activity"/>
    <property type="evidence" value="ECO:0007669"/>
    <property type="project" value="TreeGrafter"/>
</dbReference>
<dbReference type="Gene3D" id="2.60.120.590">
    <property type="entry name" value="Alpha-ketoglutarate-dependent dioxygenase AlkB-like"/>
    <property type="match status" value="1"/>
</dbReference>
<comment type="cofactor">
    <cofactor evidence="6">
        <name>Fe(2+)</name>
        <dbReference type="ChEBI" id="CHEBI:29033"/>
    </cofactor>
    <text evidence="6">Binds 1 Fe(2+) ion per subunit.</text>
</comment>
<feature type="binding site" evidence="5">
    <location>
        <begin position="118"/>
        <end position="120"/>
    </location>
    <ligand>
        <name>2-oxoglutarate</name>
        <dbReference type="ChEBI" id="CHEBI:16810"/>
    </ligand>
</feature>
<dbReference type="InterPro" id="IPR037151">
    <property type="entry name" value="AlkB-like_sf"/>
</dbReference>
<dbReference type="GO" id="GO:0005737">
    <property type="term" value="C:cytoplasm"/>
    <property type="evidence" value="ECO:0007669"/>
    <property type="project" value="TreeGrafter"/>
</dbReference>
<feature type="binding site" evidence="5">
    <location>
        <position position="133"/>
    </location>
    <ligand>
        <name>substrate</name>
    </ligand>
</feature>
<dbReference type="PROSITE" id="PS51471">
    <property type="entry name" value="FE2OG_OXY"/>
    <property type="match status" value="1"/>
</dbReference>
<evidence type="ECO:0000259" key="7">
    <source>
        <dbReference type="PROSITE" id="PS51471"/>
    </source>
</evidence>
<dbReference type="InterPro" id="IPR004574">
    <property type="entry name" value="Alkb"/>
</dbReference>
<dbReference type="InterPro" id="IPR027450">
    <property type="entry name" value="AlkB-like"/>
</dbReference>
<dbReference type="Proteomes" id="UP000092377">
    <property type="component" value="Unassembled WGS sequence"/>
</dbReference>
<feature type="binding site" evidence="6">
    <location>
        <position position="185"/>
    </location>
    <ligand>
        <name>Fe cation</name>
        <dbReference type="ChEBI" id="CHEBI:24875"/>
        <note>catalytic</note>
    </ligand>
</feature>
<dbReference type="NCBIfam" id="NF011930">
    <property type="entry name" value="PRK15401.1"/>
    <property type="match status" value="1"/>
</dbReference>
<dbReference type="OrthoDB" id="9796932at2"/>
<feature type="binding site" evidence="6">
    <location>
        <position position="131"/>
    </location>
    <ligand>
        <name>Fe cation</name>
        <dbReference type="ChEBI" id="CHEBI:24875"/>
        <note>catalytic</note>
    </ligand>
</feature>
<organism evidence="8 9">
    <name type="scientific">Morganella psychrotolerans</name>
    <dbReference type="NCBI Taxonomy" id="368603"/>
    <lineage>
        <taxon>Bacteria</taxon>
        <taxon>Pseudomonadati</taxon>
        <taxon>Pseudomonadota</taxon>
        <taxon>Gammaproteobacteria</taxon>
        <taxon>Enterobacterales</taxon>
        <taxon>Morganellaceae</taxon>
        <taxon>Morganella</taxon>
    </lineage>
</organism>
<accession>A0A1B8H101</accession>
<keyword evidence="3" id="KW-0560">Oxidoreductase</keyword>
<dbReference type="SUPFAM" id="SSF51197">
    <property type="entry name" value="Clavaminate synthase-like"/>
    <property type="match status" value="1"/>
</dbReference>
<dbReference type="InterPro" id="IPR005123">
    <property type="entry name" value="Oxoglu/Fe-dep_dioxygenase_dom"/>
</dbReference>
<feature type="binding site" evidence="5">
    <location>
        <position position="159"/>
    </location>
    <ligand>
        <name>substrate</name>
    </ligand>
</feature>
<dbReference type="GO" id="GO:0035513">
    <property type="term" value="P:oxidative RNA demethylation"/>
    <property type="evidence" value="ECO:0007669"/>
    <property type="project" value="TreeGrafter"/>
</dbReference>
<keyword evidence="4 6" id="KW-0408">Iron</keyword>
<feature type="binding site" evidence="6">
    <location>
        <position position="129"/>
    </location>
    <ligand>
        <name>Fe cation</name>
        <dbReference type="ChEBI" id="CHEBI:24875"/>
        <note>catalytic</note>
    </ligand>
</feature>
<dbReference type="RefSeq" id="WP_067406593.1">
    <property type="nucleotide sequence ID" value="NZ_LZEY01000060.1"/>
</dbReference>
<evidence type="ECO:0000313" key="8">
    <source>
        <dbReference type="EMBL" id="OBU02767.1"/>
    </source>
</evidence>
<dbReference type="EMBL" id="LZEY01000060">
    <property type="protein sequence ID" value="OBU02767.1"/>
    <property type="molecule type" value="Genomic_DNA"/>
</dbReference>
<keyword evidence="9" id="KW-1185">Reference proteome</keyword>
<evidence type="ECO:0000256" key="5">
    <source>
        <dbReference type="PIRSR" id="PIRSR604574-1"/>
    </source>
</evidence>
<sequence length="211" mass="23289">MSDLFAHDEPLNIAPDACLFKGFLSDEDTVLLADIVAITAISPFRHMVTPGGYPMSAAMSSCGAQGWISDAKGYRYTAIDPLTGNRWPAMPDLFVSLAQNAAERAGFHRFIPDSCLINCYVPGAGMSLHQDRDEPDRRQPIVSFSLGLPVQFQFGGMQRHDPLKTFALEHGDVLVWGGRSRLNYHAVRPVKNGVHPLAGARRFNLTFRCTR</sequence>
<gene>
    <name evidence="8" type="ORF">AYY18_11620</name>
</gene>
<evidence type="ECO:0000313" key="9">
    <source>
        <dbReference type="Proteomes" id="UP000092377"/>
    </source>
</evidence>
<keyword evidence="2 8" id="KW-0223">Dioxygenase</keyword>
<comment type="caution">
    <text evidence="8">The sequence shown here is derived from an EMBL/GenBank/DDBJ whole genome shotgun (WGS) entry which is preliminary data.</text>
</comment>
<dbReference type="AlphaFoldDB" id="A0A1B8H101"/>
<evidence type="ECO:0000256" key="4">
    <source>
        <dbReference type="ARBA" id="ARBA00023004"/>
    </source>
</evidence>
<evidence type="ECO:0000256" key="2">
    <source>
        <dbReference type="ARBA" id="ARBA00022964"/>
    </source>
</evidence>
<reference evidence="9" key="1">
    <citation type="submission" date="2016-06" db="EMBL/GenBank/DDBJ databases">
        <authorList>
            <person name="Butler K."/>
        </authorList>
    </citation>
    <scope>NUCLEOTIDE SEQUENCE [LARGE SCALE GENOMIC DNA]</scope>
    <source>
        <strain evidence="9">GCSL-Mp20</strain>
    </source>
</reference>
<evidence type="ECO:0000256" key="3">
    <source>
        <dbReference type="ARBA" id="ARBA00023002"/>
    </source>
</evidence>
<feature type="binding site" evidence="5">
    <location>
        <begin position="74"/>
        <end position="76"/>
    </location>
    <ligand>
        <name>substrate</name>
    </ligand>
</feature>
<evidence type="ECO:0000256" key="6">
    <source>
        <dbReference type="PIRSR" id="PIRSR604574-2"/>
    </source>
</evidence>
<keyword evidence="1 6" id="KW-0479">Metal-binding</keyword>
<evidence type="ECO:0000256" key="1">
    <source>
        <dbReference type="ARBA" id="ARBA00022723"/>
    </source>
</evidence>
<protein>
    <submittedName>
        <fullName evidence="8">Alpha-ketoglutarate-dependent dioxygenase AlkB</fullName>
    </submittedName>
</protein>
<feature type="binding site" evidence="5">
    <location>
        <position position="67"/>
    </location>
    <ligand>
        <name>substrate</name>
    </ligand>
</feature>
<dbReference type="PANTHER" id="PTHR16557">
    <property type="entry name" value="ALKYLATED DNA REPAIR PROTEIN ALKB-RELATED"/>
    <property type="match status" value="1"/>
</dbReference>
<name>A0A1B8H101_9GAMM</name>
<dbReference type="PANTHER" id="PTHR16557:SF2">
    <property type="entry name" value="NUCLEIC ACID DIOXYGENASE ALKBH1"/>
    <property type="match status" value="1"/>
</dbReference>
<dbReference type="Pfam" id="PF13532">
    <property type="entry name" value="2OG-FeII_Oxy_2"/>
    <property type="match status" value="1"/>
</dbReference>
<feature type="domain" description="Fe2OG dioxygenase" evidence="7">
    <location>
        <begin position="111"/>
        <end position="211"/>
    </location>
</feature>
<proteinExistence type="predicted"/>
<feature type="binding site" evidence="5">
    <location>
        <begin position="202"/>
        <end position="208"/>
    </location>
    <ligand>
        <name>2-oxoglutarate</name>
        <dbReference type="ChEBI" id="CHEBI:16810"/>
    </ligand>
</feature>
<dbReference type="GO" id="GO:0035516">
    <property type="term" value="F:broad specificity oxidative DNA demethylase activity"/>
    <property type="evidence" value="ECO:0007669"/>
    <property type="project" value="TreeGrafter"/>
</dbReference>